<dbReference type="InterPro" id="IPR004792">
    <property type="entry name" value="BaiN-like"/>
</dbReference>
<organism evidence="6 7">
    <name type="scientific">Paracoccus sphaerophysae</name>
    <dbReference type="NCBI Taxonomy" id="690417"/>
    <lineage>
        <taxon>Bacteria</taxon>
        <taxon>Pseudomonadati</taxon>
        <taxon>Pseudomonadota</taxon>
        <taxon>Alphaproteobacteria</taxon>
        <taxon>Rhodobacterales</taxon>
        <taxon>Paracoccaceae</taxon>
        <taxon>Paracoccus</taxon>
    </lineage>
</organism>
<dbReference type="Gene3D" id="2.40.30.10">
    <property type="entry name" value="Translation factors"/>
    <property type="match status" value="1"/>
</dbReference>
<reference evidence="6 7" key="2">
    <citation type="submission" date="2014-10" db="EMBL/GenBank/DDBJ databases">
        <title>Paracoccus sanguinis sp. nov., isolated from clinical specimens of New York State patients.</title>
        <authorList>
            <person name="Mingle L.A."/>
            <person name="Cole J.A."/>
            <person name="Lapierre P."/>
            <person name="Musser K.A."/>
        </authorList>
    </citation>
    <scope>NUCLEOTIDE SEQUENCE [LARGE SCALE GENOMIC DNA]</scope>
    <source>
        <strain evidence="6 7">HAMBI 3106</strain>
    </source>
</reference>
<dbReference type="InterPro" id="IPR022460">
    <property type="entry name" value="Flavoprotein_PP4765"/>
</dbReference>
<protein>
    <submittedName>
        <fullName evidence="6">NAD(FAD)-utilizing dehydrogenase</fullName>
    </submittedName>
</protein>
<dbReference type="AlphaFoldDB" id="A0A099FGY3"/>
<dbReference type="Pfam" id="PF03486">
    <property type="entry name" value="HI0933_like"/>
    <property type="match status" value="1"/>
</dbReference>
<dbReference type="NCBIfam" id="TIGR00275">
    <property type="entry name" value="aminoacetone oxidase family FAD-binding enzyme"/>
    <property type="match status" value="1"/>
</dbReference>
<name>A0A099FGY3_9RHOB</name>
<evidence type="ECO:0000256" key="3">
    <source>
        <dbReference type="ARBA" id="ARBA00022827"/>
    </source>
</evidence>
<dbReference type="RefSeq" id="WP_036716300.1">
    <property type="nucleotide sequence ID" value="NZ_JRKS01000002.1"/>
</dbReference>
<dbReference type="Gene3D" id="1.10.8.260">
    <property type="entry name" value="HI0933 insert domain-like"/>
    <property type="match status" value="1"/>
</dbReference>
<dbReference type="InterPro" id="IPR036188">
    <property type="entry name" value="FAD/NAD-bd_sf"/>
</dbReference>
<sequence length="405" mass="42094">MTAKQVPALVIGAGPAGLMAAEAIAAAGHRVVVTEAMPTPARKFLMAGKSGLNLTRDEPAPDFAARLSGSAAAGGCDLQALVRGFGPAEVSAWARGLGIELFTGSTGRVFPVGMKASPLLRAWLVRLAGRGVALRTRWRWSGLTDGAHVFATPEGERRIAARAVVLAFGGASWPRLGSDAAWVAPLRAAGVEIAPFRPANMGLLVDWSPEMARFHGVAVKGARLTAGAADSRGEWVITRHGIEGGGIYEIAAALRDGAATRVDLAPDLTVEALAARLARPRGRLSVGNWLRRVLGDPARVALLLEWGRPLPQDPAALARRIKALPLRHAGPMGLERAISSAGGITAAALTPDLELRALPGVFAAGEMLDWEAPTGGYLLTTCLATGRHAGQAAARRLGQAQSAVR</sequence>
<dbReference type="Pfam" id="PF22780">
    <property type="entry name" value="HI0933_like_1st"/>
    <property type="match status" value="1"/>
</dbReference>
<dbReference type="InterPro" id="IPR055178">
    <property type="entry name" value="RsdA/BaiN/AoA(So)-like_dom"/>
</dbReference>
<dbReference type="Gene3D" id="3.50.50.60">
    <property type="entry name" value="FAD/NAD(P)-binding domain"/>
    <property type="match status" value="1"/>
</dbReference>
<evidence type="ECO:0000313" key="6">
    <source>
        <dbReference type="EMBL" id="KGJ09491.1"/>
    </source>
</evidence>
<comment type="cofactor">
    <cofactor evidence="1">
        <name>FAD</name>
        <dbReference type="ChEBI" id="CHEBI:57692"/>
    </cofactor>
</comment>
<evidence type="ECO:0000259" key="4">
    <source>
        <dbReference type="Pfam" id="PF03486"/>
    </source>
</evidence>
<evidence type="ECO:0000256" key="1">
    <source>
        <dbReference type="ARBA" id="ARBA00001974"/>
    </source>
</evidence>
<feature type="domain" description="RsdA/BaiN/AoA(So)-like Rossmann fold-like" evidence="4">
    <location>
        <begin position="8"/>
        <end position="391"/>
    </location>
</feature>
<keyword evidence="7" id="KW-1185">Reference proteome</keyword>
<proteinExistence type="predicted"/>
<dbReference type="PRINTS" id="PR00368">
    <property type="entry name" value="FADPNR"/>
</dbReference>
<dbReference type="SUPFAM" id="SSF51905">
    <property type="entry name" value="FAD/NAD(P)-binding domain"/>
    <property type="match status" value="1"/>
</dbReference>
<dbReference type="InterPro" id="IPR057661">
    <property type="entry name" value="RsdA/BaiN/AoA(So)_Rossmann"/>
</dbReference>
<comment type="caution">
    <text evidence="6">The sequence shown here is derived from an EMBL/GenBank/DDBJ whole genome shotgun (WGS) entry which is preliminary data.</text>
</comment>
<feature type="domain" description="RsdA/BaiN/AoA(So)-like insert" evidence="5">
    <location>
        <begin position="197"/>
        <end position="339"/>
    </location>
</feature>
<dbReference type="InterPro" id="IPR023166">
    <property type="entry name" value="BaiN-like_dom_sf"/>
</dbReference>
<dbReference type="PANTHER" id="PTHR42887">
    <property type="entry name" value="OS12G0638800 PROTEIN"/>
    <property type="match status" value="1"/>
</dbReference>
<dbReference type="EMBL" id="JRKS01000002">
    <property type="protein sequence ID" value="KGJ09491.1"/>
    <property type="molecule type" value="Genomic_DNA"/>
</dbReference>
<evidence type="ECO:0000256" key="2">
    <source>
        <dbReference type="ARBA" id="ARBA00022630"/>
    </source>
</evidence>
<evidence type="ECO:0000313" key="7">
    <source>
        <dbReference type="Proteomes" id="UP000029917"/>
    </source>
</evidence>
<accession>A0A099FGY3</accession>
<keyword evidence="3" id="KW-0274">FAD</keyword>
<gene>
    <name evidence="6" type="ORF">IC63_01635</name>
</gene>
<dbReference type="STRING" id="690417.IC63_01635"/>
<evidence type="ECO:0000259" key="5">
    <source>
        <dbReference type="Pfam" id="PF22780"/>
    </source>
</evidence>
<keyword evidence="2" id="KW-0285">Flavoprotein</keyword>
<reference evidence="6 7" key="1">
    <citation type="submission" date="2014-09" db="EMBL/GenBank/DDBJ databases">
        <authorList>
            <person name="McGinnis J.M."/>
            <person name="Wolfgang W.J."/>
        </authorList>
    </citation>
    <scope>NUCLEOTIDE SEQUENCE [LARGE SCALE GENOMIC DNA]</scope>
    <source>
        <strain evidence="6 7">HAMBI 3106</strain>
    </source>
</reference>
<dbReference type="PANTHER" id="PTHR42887:SF1">
    <property type="entry name" value="BLR3961 PROTEIN"/>
    <property type="match status" value="1"/>
</dbReference>
<dbReference type="Proteomes" id="UP000029917">
    <property type="component" value="Unassembled WGS sequence"/>
</dbReference>
<dbReference type="NCBIfam" id="TIGR03862">
    <property type="entry name" value="flavo_PP4765"/>
    <property type="match status" value="1"/>
</dbReference>
<dbReference type="SUPFAM" id="SSF160996">
    <property type="entry name" value="HI0933 insert domain-like"/>
    <property type="match status" value="1"/>
</dbReference>